<dbReference type="EMBL" id="CP058350">
    <property type="protein sequence ID" value="QLF68942.1"/>
    <property type="molecule type" value="Genomic_DNA"/>
</dbReference>
<dbReference type="RefSeq" id="WP_138285920.1">
    <property type="nucleotide sequence ID" value="NZ_CP058350.1"/>
</dbReference>
<dbReference type="Gene3D" id="3.40.50.2000">
    <property type="entry name" value="Glycogen Phosphorylase B"/>
    <property type="match status" value="2"/>
</dbReference>
<dbReference type="SUPFAM" id="SSF53756">
    <property type="entry name" value="UDP-Glycosyltransferase/glycogen phosphorylase"/>
    <property type="match status" value="1"/>
</dbReference>
<evidence type="ECO:0000313" key="2">
    <source>
        <dbReference type="EMBL" id="QLF68942.1"/>
    </source>
</evidence>
<reference evidence="2 3" key="1">
    <citation type="submission" date="2020-06" db="EMBL/GenBank/DDBJ databases">
        <title>Genome sequence of Rhizobium sp strain ADMK78.</title>
        <authorList>
            <person name="Rahi P."/>
        </authorList>
    </citation>
    <scope>NUCLEOTIDE SEQUENCE [LARGE SCALE GENOMIC DNA]</scope>
    <source>
        <strain evidence="2 3">ADMK78</strain>
    </source>
</reference>
<evidence type="ECO:0000313" key="3">
    <source>
        <dbReference type="Proteomes" id="UP000308530"/>
    </source>
</evidence>
<dbReference type="InterPro" id="IPR055259">
    <property type="entry name" value="YkvP/CgeB_Glyco_trans-like"/>
</dbReference>
<accession>A0ABX6QKZ4</accession>
<feature type="domain" description="Spore protein YkvP/CgeB glycosyl transferase-like" evidence="1">
    <location>
        <begin position="200"/>
        <end position="353"/>
    </location>
</feature>
<gene>
    <name evidence="2" type="ORF">FE840_004960</name>
</gene>
<proteinExistence type="predicted"/>
<dbReference type="Pfam" id="PF13524">
    <property type="entry name" value="Glyco_trans_1_2"/>
    <property type="match status" value="1"/>
</dbReference>
<organism evidence="2 3">
    <name type="scientific">Peteryoungia desertarenae</name>
    <dbReference type="NCBI Taxonomy" id="1813451"/>
    <lineage>
        <taxon>Bacteria</taxon>
        <taxon>Pseudomonadati</taxon>
        <taxon>Pseudomonadota</taxon>
        <taxon>Alphaproteobacteria</taxon>
        <taxon>Hyphomicrobiales</taxon>
        <taxon>Rhizobiaceae</taxon>
        <taxon>Peteryoungia</taxon>
    </lineage>
</organism>
<sequence>MNILFYTHSLVSDWNHGNAHFLRGVMRDLVRRGHQAAALEPRRSWSRDQLVADQGEAPVVRFSQTFPQLKSISYDEDFEHERALAEADVVIVHEWTDPALIARIGKARRSLDFTLLFHDTHHRAVSADGEIATLDLSAYDGVLAFGETLRERYLAAGWGRQVFTWHEAADDALFKPRPRIEQNRDVVWVGNWGDDERSREIGEFLIEPVARLGLSATVHGVRYPRQAKAALEIAGIAYRGWVANADVPTVFAQHRLTVHIPRRPYVESLPGIPTIRMFEALACGIPLISAPWRDEERLFRPGDDFLFARNSEDMTRMMRDLIADPAARKALSDSGLETIRTRHTCRHRVDELFGILNEIGTSRVRRELTDQEAAE</sequence>
<protein>
    <submittedName>
        <fullName evidence="2">Glycosyltransferase</fullName>
    </submittedName>
</protein>
<dbReference type="CDD" id="cd03801">
    <property type="entry name" value="GT4_PimA-like"/>
    <property type="match status" value="1"/>
</dbReference>
<keyword evidence="3" id="KW-1185">Reference proteome</keyword>
<evidence type="ECO:0000259" key="1">
    <source>
        <dbReference type="Pfam" id="PF13524"/>
    </source>
</evidence>
<dbReference type="Proteomes" id="UP000308530">
    <property type="component" value="Chromosome"/>
</dbReference>
<name>A0ABX6QKZ4_9HYPH</name>